<dbReference type="GO" id="GO:0006145">
    <property type="term" value="P:purine nucleobase catabolic process"/>
    <property type="evidence" value="ECO:0007669"/>
    <property type="project" value="TreeGrafter"/>
</dbReference>
<dbReference type="Gene3D" id="2.30.40.10">
    <property type="entry name" value="Urease, subunit C, domain 1"/>
    <property type="match status" value="1"/>
</dbReference>
<dbReference type="GO" id="GO:0004151">
    <property type="term" value="F:dihydroorotase activity"/>
    <property type="evidence" value="ECO:0007669"/>
    <property type="project" value="InterPro"/>
</dbReference>
<dbReference type="Pfam" id="PF07969">
    <property type="entry name" value="Amidohydro_3"/>
    <property type="match status" value="1"/>
</dbReference>
<evidence type="ECO:0000313" key="6">
    <source>
        <dbReference type="Proteomes" id="UP000094969"/>
    </source>
</evidence>
<protein>
    <submittedName>
        <fullName evidence="5">Dihydroorotase</fullName>
    </submittedName>
</protein>
<dbReference type="SUPFAM" id="SSF51556">
    <property type="entry name" value="Metallo-dependent hydrolases"/>
    <property type="match status" value="1"/>
</dbReference>
<evidence type="ECO:0000256" key="2">
    <source>
        <dbReference type="ARBA" id="ARBA00022975"/>
    </source>
</evidence>
<dbReference type="PANTHER" id="PTHR43668:SF2">
    <property type="entry name" value="ALLANTOINASE"/>
    <property type="match status" value="1"/>
</dbReference>
<feature type="domain" description="Dihydroorotase catalytic" evidence="4">
    <location>
        <begin position="58"/>
        <end position="246"/>
    </location>
</feature>
<dbReference type="InterPro" id="IPR004722">
    <property type="entry name" value="DHOase"/>
</dbReference>
<proteinExistence type="predicted"/>
<dbReference type="InterPro" id="IPR032466">
    <property type="entry name" value="Metal_Hydrolase"/>
</dbReference>
<dbReference type="Proteomes" id="UP000094969">
    <property type="component" value="Chromosome"/>
</dbReference>
<sequence length="434" mass="45865">MAELQDIAIVNARLVDPATGRDERGSLLIRSGLIVDVVWGGAPPTVAEGTHLIDAGGLVLAPGLVDLRAFLGEPGAEFRETLGTGSQAAAAGGVTTVVCRPDTDPPIDDPAIIDFIKRRARDKAIVNVLPSAALTKGMLGKEITEFGLLLEAGAVAFGDGAKAVRNPQLLRRAMIYARDFDALLMNHVEDPDLRGSGVMNEGEFASRKGLPGIPHEAETVMLERDIRLARATGSRYHAAMISCAESVELVRRAKASGLRVTCGVSINNLTLNENDVGDYRTFCKVSPPLRHEQERLAMVAALAEGVIDVVVSDHDPQDVETKRQPFAEAADGALGIETLLPAALRMVHAGQIGLATLLASLSARPAGLLGLPGGRLAVGAPADLALFDPDAPHVVDKRKLKSRAKNSPFDEAKLEGLVRTTLVAGRVVYHDDAV</sequence>
<dbReference type="KEGG" id="bvv:BHK69_17970"/>
<dbReference type="NCBIfam" id="TIGR00857">
    <property type="entry name" value="pyrC_multi"/>
    <property type="match status" value="1"/>
</dbReference>
<dbReference type="OrthoDB" id="9803027at2"/>
<evidence type="ECO:0000259" key="4">
    <source>
        <dbReference type="Pfam" id="PF12890"/>
    </source>
</evidence>
<accession>A0A1D7U3W5</accession>
<dbReference type="STRING" id="1526658.BHK69_17970"/>
<gene>
    <name evidence="5" type="ORF">BHK69_17970</name>
</gene>
<dbReference type="Gene3D" id="3.20.20.140">
    <property type="entry name" value="Metal-dependent hydrolases"/>
    <property type="match status" value="1"/>
</dbReference>
<dbReference type="GO" id="GO:0004038">
    <property type="term" value="F:allantoinase activity"/>
    <property type="evidence" value="ECO:0007669"/>
    <property type="project" value="TreeGrafter"/>
</dbReference>
<dbReference type="InterPro" id="IPR050138">
    <property type="entry name" value="DHOase/Allantoinase_Hydrolase"/>
</dbReference>
<evidence type="ECO:0000256" key="1">
    <source>
        <dbReference type="ARBA" id="ARBA00022833"/>
    </source>
</evidence>
<dbReference type="AlphaFoldDB" id="A0A1D7U3W5"/>
<dbReference type="CDD" id="cd01317">
    <property type="entry name" value="DHOase_IIa"/>
    <property type="match status" value="1"/>
</dbReference>
<dbReference type="GO" id="GO:0005737">
    <property type="term" value="C:cytoplasm"/>
    <property type="evidence" value="ECO:0007669"/>
    <property type="project" value="TreeGrafter"/>
</dbReference>
<dbReference type="InterPro" id="IPR011059">
    <property type="entry name" value="Metal-dep_hydrolase_composite"/>
</dbReference>
<evidence type="ECO:0000259" key="3">
    <source>
        <dbReference type="Pfam" id="PF07969"/>
    </source>
</evidence>
<keyword evidence="2" id="KW-0665">Pyrimidine biosynthesis</keyword>
<dbReference type="PANTHER" id="PTHR43668">
    <property type="entry name" value="ALLANTOINASE"/>
    <property type="match status" value="1"/>
</dbReference>
<feature type="domain" description="Amidohydrolase 3" evidence="3">
    <location>
        <begin position="354"/>
        <end position="429"/>
    </location>
</feature>
<name>A0A1D7U3W5_9HYPH</name>
<organism evidence="5 6">
    <name type="scientific">Bosea vaviloviae</name>
    <dbReference type="NCBI Taxonomy" id="1526658"/>
    <lineage>
        <taxon>Bacteria</taxon>
        <taxon>Pseudomonadati</taxon>
        <taxon>Pseudomonadota</taxon>
        <taxon>Alphaproteobacteria</taxon>
        <taxon>Hyphomicrobiales</taxon>
        <taxon>Boseaceae</taxon>
        <taxon>Bosea</taxon>
    </lineage>
</organism>
<dbReference type="GO" id="GO:0006221">
    <property type="term" value="P:pyrimidine nucleotide biosynthetic process"/>
    <property type="evidence" value="ECO:0007669"/>
    <property type="project" value="UniProtKB-KW"/>
</dbReference>
<dbReference type="InterPro" id="IPR013108">
    <property type="entry name" value="Amidohydro_3"/>
</dbReference>
<dbReference type="SUPFAM" id="SSF51338">
    <property type="entry name" value="Composite domain of metallo-dependent hydrolases"/>
    <property type="match status" value="1"/>
</dbReference>
<evidence type="ECO:0000313" key="5">
    <source>
        <dbReference type="EMBL" id="AOO82078.1"/>
    </source>
</evidence>
<dbReference type="InterPro" id="IPR024403">
    <property type="entry name" value="DHOase_cat"/>
</dbReference>
<keyword evidence="6" id="KW-1185">Reference proteome</keyword>
<keyword evidence="1" id="KW-0862">Zinc</keyword>
<dbReference type="Pfam" id="PF12890">
    <property type="entry name" value="DHOase"/>
    <property type="match status" value="1"/>
</dbReference>
<reference evidence="5 6" key="1">
    <citation type="journal article" date="2015" name="Antonie Van Leeuwenhoek">
        <title>Bosea vaviloviae sp. nov., a new species of slow-growing rhizobia isolated from nodules of the relict species Vavilovia formosa (Stev.) Fed.</title>
        <authorList>
            <person name="Safronova V.I."/>
            <person name="Kuznetsova I.G."/>
            <person name="Sazanova A.L."/>
            <person name="Kimeklis A.K."/>
            <person name="Belimov A.A."/>
            <person name="Andronov E.E."/>
            <person name="Pinaev A.G."/>
            <person name="Chizhevskaya E.P."/>
            <person name="Pukhaev A.R."/>
            <person name="Popov K.P."/>
            <person name="Willems A."/>
            <person name="Tikhonovich I.A."/>
        </authorList>
    </citation>
    <scope>NUCLEOTIDE SEQUENCE [LARGE SCALE GENOMIC DNA]</scope>
    <source>
        <strain evidence="5 6">Vaf18</strain>
    </source>
</reference>
<dbReference type="GO" id="GO:0046872">
    <property type="term" value="F:metal ion binding"/>
    <property type="evidence" value="ECO:0007669"/>
    <property type="project" value="InterPro"/>
</dbReference>
<dbReference type="EMBL" id="CP017147">
    <property type="protein sequence ID" value="AOO82078.1"/>
    <property type="molecule type" value="Genomic_DNA"/>
</dbReference>
<dbReference type="RefSeq" id="WP_069691288.1">
    <property type="nucleotide sequence ID" value="NZ_CP017147.1"/>
</dbReference>